<gene>
    <name evidence="2" type="ORF">UT19_C0007G0064</name>
</gene>
<comment type="caution">
    <text evidence="2">The sequence shown here is derived from an EMBL/GenBank/DDBJ whole genome shotgun (WGS) entry which is preliminary data.</text>
</comment>
<name>A0A0G0M0H6_9BACT</name>
<keyword evidence="1" id="KW-0812">Transmembrane</keyword>
<proteinExistence type="predicted"/>
<evidence type="ECO:0000313" key="3">
    <source>
        <dbReference type="Proteomes" id="UP000034932"/>
    </source>
</evidence>
<dbReference type="STRING" id="1618573.UT19_C0007G0064"/>
<dbReference type="EMBL" id="LBVW01000007">
    <property type="protein sequence ID" value="KKQ93820.1"/>
    <property type="molecule type" value="Genomic_DNA"/>
</dbReference>
<evidence type="ECO:0000256" key="1">
    <source>
        <dbReference type="SAM" id="Phobius"/>
    </source>
</evidence>
<sequence>MRVRLILIVFVGLLVLTGYLLLKLSNPKLQITDGVLAAKFEELSSGGNSSCSQDFKDSIANMLDTSRLQGSCCSPMNFHRYKEQVEGLKKYKEISEIPSDPYDIEASIAKKLLPYYDLELSSEEQKKYDYAMANSDEKGPCCCKCWRWYVYEGLGKYLIREKGFTGEQVTEVWNLSDGCGGEGDHVNHTT</sequence>
<organism evidence="2 3">
    <name type="scientific">Candidatus Woesebacteria bacterium GW2011_GWB1_39_10b</name>
    <dbReference type="NCBI Taxonomy" id="1618573"/>
    <lineage>
        <taxon>Bacteria</taxon>
        <taxon>Candidatus Woeseibacteriota</taxon>
    </lineage>
</organism>
<reference evidence="2 3" key="1">
    <citation type="journal article" date="2015" name="Nature">
        <title>rRNA introns, odd ribosomes, and small enigmatic genomes across a large radiation of phyla.</title>
        <authorList>
            <person name="Brown C.T."/>
            <person name="Hug L.A."/>
            <person name="Thomas B.C."/>
            <person name="Sharon I."/>
            <person name="Castelle C.J."/>
            <person name="Singh A."/>
            <person name="Wilkins M.J."/>
            <person name="Williams K.H."/>
            <person name="Banfield J.F."/>
        </authorList>
    </citation>
    <scope>NUCLEOTIDE SEQUENCE [LARGE SCALE GENOMIC DNA]</scope>
</reference>
<protein>
    <submittedName>
        <fullName evidence="2">Uncharacterized protein</fullName>
    </submittedName>
</protein>
<dbReference type="Proteomes" id="UP000034932">
    <property type="component" value="Unassembled WGS sequence"/>
</dbReference>
<feature type="transmembrane region" description="Helical" evidence="1">
    <location>
        <begin position="6"/>
        <end position="22"/>
    </location>
</feature>
<keyword evidence="1" id="KW-0472">Membrane</keyword>
<accession>A0A0G0M0H6</accession>
<evidence type="ECO:0000313" key="2">
    <source>
        <dbReference type="EMBL" id="KKQ93820.1"/>
    </source>
</evidence>
<keyword evidence="1" id="KW-1133">Transmembrane helix</keyword>
<dbReference type="AlphaFoldDB" id="A0A0G0M0H6"/>